<dbReference type="Gene3D" id="1.10.10.60">
    <property type="entry name" value="Homeodomain-like"/>
    <property type="match status" value="1"/>
</dbReference>
<dbReference type="AlphaFoldDB" id="A0A1G9N4J5"/>
<keyword evidence="6" id="KW-1185">Reference proteome</keyword>
<dbReference type="Pfam" id="PF12833">
    <property type="entry name" value="HTH_18"/>
    <property type="match status" value="1"/>
</dbReference>
<feature type="domain" description="HTH araC/xylS-type" evidence="4">
    <location>
        <begin position="21"/>
        <end position="118"/>
    </location>
</feature>
<evidence type="ECO:0000313" key="6">
    <source>
        <dbReference type="Proteomes" id="UP000183200"/>
    </source>
</evidence>
<keyword evidence="3" id="KW-0804">Transcription</keyword>
<evidence type="ECO:0000256" key="3">
    <source>
        <dbReference type="ARBA" id="ARBA00023163"/>
    </source>
</evidence>
<dbReference type="Proteomes" id="UP000183200">
    <property type="component" value="Unassembled WGS sequence"/>
</dbReference>
<keyword evidence="1" id="KW-0805">Transcription regulation</keyword>
<dbReference type="SMART" id="SM00342">
    <property type="entry name" value="HTH_ARAC"/>
    <property type="match status" value="1"/>
</dbReference>
<organism evidence="5 6">
    <name type="scientific">Pedobacter steynii</name>
    <dbReference type="NCBI Taxonomy" id="430522"/>
    <lineage>
        <taxon>Bacteria</taxon>
        <taxon>Pseudomonadati</taxon>
        <taxon>Bacteroidota</taxon>
        <taxon>Sphingobacteriia</taxon>
        <taxon>Sphingobacteriales</taxon>
        <taxon>Sphingobacteriaceae</taxon>
        <taxon>Pedobacter</taxon>
    </lineage>
</organism>
<dbReference type="PANTHER" id="PTHR43280:SF32">
    <property type="entry name" value="TRANSCRIPTIONAL REGULATORY PROTEIN"/>
    <property type="match status" value="1"/>
</dbReference>
<dbReference type="OrthoDB" id="956952at2"/>
<sequence length="121" mass="13778">MKKPSARVEELTTAYFAFLDKHLSELVAGEVTEMLELSEISRELCVSHQHLIAVIQQSSGNHPCHFYDFKILSVAQDLLKDTSLPVAEIARRLTYDPSNFSKFFKKYAGETPGQFRKKQLS</sequence>
<dbReference type="InterPro" id="IPR018060">
    <property type="entry name" value="HTH_AraC"/>
</dbReference>
<dbReference type="GO" id="GO:0043565">
    <property type="term" value="F:sequence-specific DNA binding"/>
    <property type="evidence" value="ECO:0007669"/>
    <property type="project" value="InterPro"/>
</dbReference>
<dbReference type="SUPFAM" id="SSF46689">
    <property type="entry name" value="Homeodomain-like"/>
    <property type="match status" value="1"/>
</dbReference>
<reference evidence="6" key="1">
    <citation type="submission" date="2016-10" db="EMBL/GenBank/DDBJ databases">
        <authorList>
            <person name="Varghese N."/>
            <person name="Submissions S."/>
        </authorList>
    </citation>
    <scope>NUCLEOTIDE SEQUENCE [LARGE SCALE GENOMIC DNA]</scope>
    <source>
        <strain evidence="6">DSM 19110</strain>
    </source>
</reference>
<evidence type="ECO:0000256" key="1">
    <source>
        <dbReference type="ARBA" id="ARBA00023015"/>
    </source>
</evidence>
<name>A0A1G9N4J5_9SPHI</name>
<dbReference type="PANTHER" id="PTHR43280">
    <property type="entry name" value="ARAC-FAMILY TRANSCRIPTIONAL REGULATOR"/>
    <property type="match status" value="1"/>
</dbReference>
<dbReference type="InterPro" id="IPR009057">
    <property type="entry name" value="Homeodomain-like_sf"/>
</dbReference>
<evidence type="ECO:0000256" key="2">
    <source>
        <dbReference type="ARBA" id="ARBA00023125"/>
    </source>
</evidence>
<evidence type="ECO:0000259" key="4">
    <source>
        <dbReference type="PROSITE" id="PS01124"/>
    </source>
</evidence>
<evidence type="ECO:0000313" key="5">
    <source>
        <dbReference type="EMBL" id="SDL81313.1"/>
    </source>
</evidence>
<dbReference type="PROSITE" id="PS01124">
    <property type="entry name" value="HTH_ARAC_FAMILY_2"/>
    <property type="match status" value="1"/>
</dbReference>
<protein>
    <submittedName>
        <fullName evidence="5">AraC-type DNA-binding protein</fullName>
    </submittedName>
</protein>
<proteinExistence type="predicted"/>
<keyword evidence="2 5" id="KW-0238">DNA-binding</keyword>
<dbReference type="GO" id="GO:0003700">
    <property type="term" value="F:DNA-binding transcription factor activity"/>
    <property type="evidence" value="ECO:0007669"/>
    <property type="project" value="InterPro"/>
</dbReference>
<gene>
    <name evidence="5" type="ORF">SAMN05421820_102211</name>
</gene>
<dbReference type="RefSeq" id="WP_074605114.1">
    <property type="nucleotide sequence ID" value="NZ_FNGY01000002.1"/>
</dbReference>
<accession>A0A1G9N4J5</accession>
<dbReference type="EMBL" id="FNGY01000002">
    <property type="protein sequence ID" value="SDL81313.1"/>
    <property type="molecule type" value="Genomic_DNA"/>
</dbReference>